<organism evidence="1">
    <name type="scientific">Dunaliella tertiolecta</name>
    <name type="common">Green alga</name>
    <dbReference type="NCBI Taxonomy" id="3047"/>
    <lineage>
        <taxon>Eukaryota</taxon>
        <taxon>Viridiplantae</taxon>
        <taxon>Chlorophyta</taxon>
        <taxon>core chlorophytes</taxon>
        <taxon>Chlorophyceae</taxon>
        <taxon>CS clade</taxon>
        <taxon>Chlamydomonadales</taxon>
        <taxon>Dunaliellaceae</taxon>
        <taxon>Dunaliella</taxon>
    </lineage>
</organism>
<proteinExistence type="predicted"/>
<accession>A0A7S3QLH5</accession>
<dbReference type="EMBL" id="HBIP01003549">
    <property type="protein sequence ID" value="CAE0486546.1"/>
    <property type="molecule type" value="Transcribed_RNA"/>
</dbReference>
<dbReference type="AlphaFoldDB" id="A0A7S3QLH5"/>
<reference evidence="1" key="1">
    <citation type="submission" date="2021-01" db="EMBL/GenBank/DDBJ databases">
        <authorList>
            <person name="Corre E."/>
            <person name="Pelletier E."/>
            <person name="Niang G."/>
            <person name="Scheremetjew M."/>
            <person name="Finn R."/>
            <person name="Kale V."/>
            <person name="Holt S."/>
            <person name="Cochrane G."/>
            <person name="Meng A."/>
            <person name="Brown T."/>
            <person name="Cohen L."/>
        </authorList>
    </citation>
    <scope>NUCLEOTIDE SEQUENCE</scope>
    <source>
        <strain evidence="1">CCMP1320</strain>
    </source>
</reference>
<evidence type="ECO:0000313" key="1">
    <source>
        <dbReference type="EMBL" id="CAE0486546.1"/>
    </source>
</evidence>
<name>A0A7S3QLH5_DUNTE</name>
<sequence>MCMRKRIFRAQVWSVEYKCAWFAVSSCSVTCCWAADKLVQESPPGNPLPFNAKPASLALTICGCHIADALRKLKFQLLCALIKKQICCNPENGHNWVLVRHACVHKLRFVRAFGSMHAAAQ</sequence>
<gene>
    <name evidence="1" type="ORF">DTER00134_LOCUS1585</name>
</gene>
<protein>
    <submittedName>
        <fullName evidence="1">Uncharacterized protein</fullName>
    </submittedName>
</protein>